<gene>
    <name evidence="3" type="ORF">DP176_06610</name>
    <name evidence="2" type="ORF">G6731_02215</name>
</gene>
<dbReference type="GO" id="GO:0009360">
    <property type="term" value="C:DNA polymerase III complex"/>
    <property type="evidence" value="ECO:0007669"/>
    <property type="project" value="TreeGrafter"/>
</dbReference>
<dbReference type="AlphaFoldDB" id="A0A9Q2ZV81"/>
<reference evidence="2" key="2">
    <citation type="journal article" date="2021" name="Genome Biol. Evol.">
        <title>Continental-Scale Gene Flow Prevents Allopatric Divergence of Pelagic Freshwater Bacteria.</title>
        <authorList>
            <person name="Hoetzinger M."/>
            <person name="Pitt A."/>
            <person name="Huemer A."/>
            <person name="Hahn M.W."/>
        </authorList>
    </citation>
    <scope>NUCLEOTIDE SEQUENCE</scope>
    <source>
        <strain evidence="2">SM1-W8</strain>
    </source>
</reference>
<comment type="caution">
    <text evidence="2">The sequence shown here is derived from an EMBL/GenBank/DDBJ whole genome shotgun (WGS) entry which is preliminary data.</text>
</comment>
<organism evidence="2 5">
    <name type="scientific">Polynucleobacter paneuropaeus</name>
    <dbReference type="NCBI Taxonomy" id="2527775"/>
    <lineage>
        <taxon>Bacteria</taxon>
        <taxon>Pseudomonadati</taxon>
        <taxon>Pseudomonadota</taxon>
        <taxon>Betaproteobacteria</taxon>
        <taxon>Burkholderiales</taxon>
        <taxon>Burkholderiaceae</taxon>
        <taxon>Polynucleobacter</taxon>
    </lineage>
</organism>
<dbReference type="GO" id="GO:0006261">
    <property type="term" value="P:DNA-templated DNA replication"/>
    <property type="evidence" value="ECO:0007669"/>
    <property type="project" value="TreeGrafter"/>
</dbReference>
<evidence type="ECO:0000313" key="4">
    <source>
        <dbReference type="Proteomes" id="UP000251072"/>
    </source>
</evidence>
<feature type="compositionally biased region" description="Basic and acidic residues" evidence="1">
    <location>
        <begin position="96"/>
        <end position="107"/>
    </location>
</feature>
<sequence length="378" mass="42099">MLISSTDIAAPSIPPWLEPLWNSVDLQNFPHAVLVHGQSGIGKFEFAIELAKALLCESTATSKPCNACEACHWFDSGNHPDFIALAPETHQKRLPKSDLDLDAEAPKKKTASADDEEASDKKEKKNIAIEDARKAIEGLSIGTHRGGNRVILIYPLESLRPDSANTLLKSLEEPPAQTIFLLLADRLERVLPTIRSRCRLIAAPRPDRETGLSWLRDRVSKATGGKLNEDELQTIYDEQGGAPFSVFNSLLARYHQDDKDELSIAIQASRILLQGLSQGSRINSLELAEKIHKSPMGPLLTSAQRWVADLLAVIEGGNARYFPKHQPGILTLSKQARLAKLLRFWKLLTITRRHENHPLANRVQLEALLSQYQQIFED</sequence>
<dbReference type="RefSeq" id="WP_112238137.1">
    <property type="nucleotide sequence ID" value="NZ_QMCH01000003.1"/>
</dbReference>
<protein>
    <submittedName>
        <fullName evidence="2">DNA polymerase III subunit delta</fullName>
    </submittedName>
</protein>
<dbReference type="Proteomes" id="UP000783102">
    <property type="component" value="Unassembled WGS sequence"/>
</dbReference>
<dbReference type="InterPro" id="IPR027417">
    <property type="entry name" value="P-loop_NTPase"/>
</dbReference>
<dbReference type="Pfam" id="PF13177">
    <property type="entry name" value="DNA_pol3_delta2"/>
    <property type="match status" value="1"/>
</dbReference>
<name>A0A9Q2ZV81_9BURK</name>
<dbReference type="PANTHER" id="PTHR11669">
    <property type="entry name" value="REPLICATION FACTOR C / DNA POLYMERASE III GAMMA-TAU SUBUNIT"/>
    <property type="match status" value="1"/>
</dbReference>
<keyword evidence="4" id="KW-1185">Reference proteome</keyword>
<evidence type="ECO:0000313" key="3">
    <source>
        <dbReference type="EMBL" id="RAZ42226.1"/>
    </source>
</evidence>
<evidence type="ECO:0000256" key="1">
    <source>
        <dbReference type="SAM" id="MobiDB-lite"/>
    </source>
</evidence>
<dbReference type="EMBL" id="JAANEY010000001">
    <property type="protein sequence ID" value="MBT8550780.1"/>
    <property type="molecule type" value="Genomic_DNA"/>
</dbReference>
<reference evidence="3 4" key="1">
    <citation type="submission" date="2018-06" db="EMBL/GenBank/DDBJ databases">
        <title>Genome of strain Polynucleobacter sp. FUKU-NW-11.</title>
        <authorList>
            <person name="Hahn M.W."/>
        </authorList>
    </citation>
    <scope>NUCLEOTIDE SEQUENCE [LARGE SCALE GENOMIC DNA]</scope>
    <source>
        <strain evidence="3">FUKU-NW-11</strain>
        <strain evidence="4">FUKU-NW11</strain>
    </source>
</reference>
<feature type="region of interest" description="Disordered" evidence="1">
    <location>
        <begin position="96"/>
        <end position="124"/>
    </location>
</feature>
<evidence type="ECO:0000313" key="2">
    <source>
        <dbReference type="EMBL" id="MBT8550780.1"/>
    </source>
</evidence>
<dbReference type="Gene3D" id="3.40.50.300">
    <property type="entry name" value="P-loop containing nucleotide triphosphate hydrolases"/>
    <property type="match status" value="1"/>
</dbReference>
<accession>A0A9Q2ZV81</accession>
<dbReference type="SUPFAM" id="SSF52540">
    <property type="entry name" value="P-loop containing nucleoside triphosphate hydrolases"/>
    <property type="match status" value="1"/>
</dbReference>
<proteinExistence type="predicted"/>
<dbReference type="EMBL" id="QMCH01000003">
    <property type="protein sequence ID" value="RAZ42226.1"/>
    <property type="molecule type" value="Genomic_DNA"/>
</dbReference>
<evidence type="ECO:0000313" key="5">
    <source>
        <dbReference type="Proteomes" id="UP000783102"/>
    </source>
</evidence>
<dbReference type="Proteomes" id="UP000251072">
    <property type="component" value="Unassembled WGS sequence"/>
</dbReference>
<dbReference type="InterPro" id="IPR050238">
    <property type="entry name" value="DNA_Rep/Repair_Clamp_Loader"/>
</dbReference>
<dbReference type="PANTHER" id="PTHR11669:SF8">
    <property type="entry name" value="DNA POLYMERASE III SUBUNIT DELTA"/>
    <property type="match status" value="1"/>
</dbReference>